<dbReference type="FunFam" id="3.30.40.10:FF:000127">
    <property type="entry name" value="E3 ubiquitin-protein ligase RNF181"/>
    <property type="match status" value="1"/>
</dbReference>
<evidence type="ECO:0000256" key="8">
    <source>
        <dbReference type="PROSITE-ProRule" id="PRU00175"/>
    </source>
</evidence>
<comment type="caution">
    <text evidence="11">The sequence shown here is derived from an EMBL/GenBank/DDBJ whole genome shotgun (WGS) entry which is preliminary data.</text>
</comment>
<evidence type="ECO:0000256" key="2">
    <source>
        <dbReference type="ARBA" id="ARBA00012483"/>
    </source>
</evidence>
<keyword evidence="6" id="KW-0833">Ubl conjugation pathway</keyword>
<keyword evidence="4" id="KW-0479">Metal-binding</keyword>
<dbReference type="GO" id="GO:0016567">
    <property type="term" value="P:protein ubiquitination"/>
    <property type="evidence" value="ECO:0007669"/>
    <property type="project" value="UniProtKB-ARBA"/>
</dbReference>
<evidence type="ECO:0000256" key="5">
    <source>
        <dbReference type="ARBA" id="ARBA00022771"/>
    </source>
</evidence>
<dbReference type="PROSITE" id="PS50089">
    <property type="entry name" value="ZF_RING_2"/>
    <property type="match status" value="1"/>
</dbReference>
<dbReference type="InterPro" id="IPR001841">
    <property type="entry name" value="Znf_RING"/>
</dbReference>
<dbReference type="OrthoDB" id="515079at2759"/>
<feature type="domain" description="RING-type" evidence="10">
    <location>
        <begin position="289"/>
        <end position="333"/>
    </location>
</feature>
<evidence type="ECO:0000256" key="3">
    <source>
        <dbReference type="ARBA" id="ARBA00022679"/>
    </source>
</evidence>
<name>A0A835Y8S6_9CHLO</name>
<evidence type="ECO:0000256" key="7">
    <source>
        <dbReference type="ARBA" id="ARBA00022833"/>
    </source>
</evidence>
<evidence type="ECO:0000259" key="10">
    <source>
        <dbReference type="PROSITE" id="PS50089"/>
    </source>
</evidence>
<comment type="catalytic activity">
    <reaction evidence="1">
        <text>S-ubiquitinyl-[E2 ubiquitin-conjugating enzyme]-L-cysteine + [acceptor protein]-L-lysine = [E2 ubiquitin-conjugating enzyme]-L-cysteine + N(6)-ubiquitinyl-[acceptor protein]-L-lysine.</text>
        <dbReference type="EC" id="2.3.2.27"/>
    </reaction>
</comment>
<dbReference type="InterPro" id="IPR013083">
    <property type="entry name" value="Znf_RING/FYVE/PHD"/>
</dbReference>
<dbReference type="GO" id="GO:0061630">
    <property type="term" value="F:ubiquitin protein ligase activity"/>
    <property type="evidence" value="ECO:0007669"/>
    <property type="project" value="UniProtKB-EC"/>
</dbReference>
<proteinExistence type="predicted"/>
<dbReference type="AlphaFoldDB" id="A0A835Y8S6"/>
<feature type="compositionally biased region" description="Low complexity" evidence="9">
    <location>
        <begin position="173"/>
        <end position="201"/>
    </location>
</feature>
<feature type="region of interest" description="Disordered" evidence="9">
    <location>
        <begin position="172"/>
        <end position="201"/>
    </location>
</feature>
<evidence type="ECO:0000256" key="1">
    <source>
        <dbReference type="ARBA" id="ARBA00000900"/>
    </source>
</evidence>
<sequence>MDPAERTRLSGLLEKRVTFHRGLNELKHALLSTAPNNDAKLVELLSLVQRVVVLLRTRYANPAAWKASVELLRLAEDRAPSDQKQKCSGWFREATTYLDEGDVEGPSPTSLPPGALAAGVEVAAAAAAANLPLEDVLAGAGVGLAGQQAPASHYDDTGPILDDEARRRRIEGGAEASTAAAATEGAPAGQPGRATALQRAQARMAQQSHLQSAILEGIQAVYRGMEAVARGTEAVERELDAVLEALRARAGQPSAPSRPPASRRVVASLPRRLLETEAQLDELGRDTVCPVCTEAFALGDEVQLLPCKPMQHCFHPACVKPWLDSNNSCPVCRTELPTDDLKYEAAKERAAEEEAERRGAANALSHNEFAYL</sequence>
<keyword evidence="7" id="KW-0862">Zinc</keyword>
<reference evidence="11" key="1">
    <citation type="journal article" date="2020" name="bioRxiv">
        <title>Comparative genomics of Chlamydomonas.</title>
        <authorList>
            <person name="Craig R.J."/>
            <person name="Hasan A.R."/>
            <person name="Ness R.W."/>
            <person name="Keightley P.D."/>
        </authorList>
    </citation>
    <scope>NUCLEOTIDE SEQUENCE</scope>
    <source>
        <strain evidence="11">CCAP 11/70</strain>
    </source>
</reference>
<dbReference type="GO" id="GO:0008270">
    <property type="term" value="F:zinc ion binding"/>
    <property type="evidence" value="ECO:0007669"/>
    <property type="project" value="UniProtKB-KW"/>
</dbReference>
<dbReference type="Pfam" id="PF13639">
    <property type="entry name" value="zf-RING_2"/>
    <property type="match status" value="1"/>
</dbReference>
<dbReference type="Gene3D" id="3.30.40.10">
    <property type="entry name" value="Zinc/RING finger domain, C3HC4 (zinc finger)"/>
    <property type="match status" value="1"/>
</dbReference>
<dbReference type="PANTHER" id="PTHR22765:SF434">
    <property type="entry name" value="GB|AAD18119.1-RELATED"/>
    <property type="match status" value="1"/>
</dbReference>
<accession>A0A835Y8S6</accession>
<dbReference type="PANTHER" id="PTHR22765">
    <property type="entry name" value="RING FINGER AND PROTEASE ASSOCIATED DOMAIN-CONTAINING"/>
    <property type="match status" value="1"/>
</dbReference>
<dbReference type="Proteomes" id="UP000612055">
    <property type="component" value="Unassembled WGS sequence"/>
</dbReference>
<dbReference type="InterPro" id="IPR051826">
    <property type="entry name" value="E3_ubiquitin-ligase_domain"/>
</dbReference>
<evidence type="ECO:0000256" key="4">
    <source>
        <dbReference type="ARBA" id="ARBA00022723"/>
    </source>
</evidence>
<gene>
    <name evidence="11" type="ORF">HYH03_004698</name>
</gene>
<keyword evidence="12" id="KW-1185">Reference proteome</keyword>
<protein>
    <recommendedName>
        <fullName evidence="2">RING-type E3 ubiquitin transferase</fullName>
        <ecNumber evidence="2">2.3.2.27</ecNumber>
    </recommendedName>
</protein>
<keyword evidence="5 8" id="KW-0863">Zinc-finger</keyword>
<dbReference type="SUPFAM" id="SSF57850">
    <property type="entry name" value="RING/U-box"/>
    <property type="match status" value="1"/>
</dbReference>
<evidence type="ECO:0000256" key="6">
    <source>
        <dbReference type="ARBA" id="ARBA00022786"/>
    </source>
</evidence>
<evidence type="ECO:0000313" key="11">
    <source>
        <dbReference type="EMBL" id="KAG2497107.1"/>
    </source>
</evidence>
<organism evidence="11 12">
    <name type="scientific">Edaphochlamys debaryana</name>
    <dbReference type="NCBI Taxonomy" id="47281"/>
    <lineage>
        <taxon>Eukaryota</taxon>
        <taxon>Viridiplantae</taxon>
        <taxon>Chlorophyta</taxon>
        <taxon>core chlorophytes</taxon>
        <taxon>Chlorophyceae</taxon>
        <taxon>CS clade</taxon>
        <taxon>Chlamydomonadales</taxon>
        <taxon>Chlamydomonadales incertae sedis</taxon>
        <taxon>Edaphochlamys</taxon>
    </lineage>
</organism>
<dbReference type="EC" id="2.3.2.27" evidence="2"/>
<keyword evidence="3" id="KW-0808">Transferase</keyword>
<dbReference type="GO" id="GO:0006511">
    <property type="term" value="P:ubiquitin-dependent protein catabolic process"/>
    <property type="evidence" value="ECO:0007669"/>
    <property type="project" value="TreeGrafter"/>
</dbReference>
<evidence type="ECO:0000256" key="9">
    <source>
        <dbReference type="SAM" id="MobiDB-lite"/>
    </source>
</evidence>
<dbReference type="EMBL" id="JAEHOE010000015">
    <property type="protein sequence ID" value="KAG2497107.1"/>
    <property type="molecule type" value="Genomic_DNA"/>
</dbReference>
<evidence type="ECO:0000313" key="12">
    <source>
        <dbReference type="Proteomes" id="UP000612055"/>
    </source>
</evidence>